<organism evidence="15 16">
    <name type="scientific">Denticeps clupeoides</name>
    <name type="common">denticle herring</name>
    <dbReference type="NCBI Taxonomy" id="299321"/>
    <lineage>
        <taxon>Eukaryota</taxon>
        <taxon>Metazoa</taxon>
        <taxon>Chordata</taxon>
        <taxon>Craniata</taxon>
        <taxon>Vertebrata</taxon>
        <taxon>Euteleostomi</taxon>
        <taxon>Actinopterygii</taxon>
        <taxon>Neopterygii</taxon>
        <taxon>Teleostei</taxon>
        <taxon>Clupei</taxon>
        <taxon>Clupeiformes</taxon>
        <taxon>Denticipitoidei</taxon>
        <taxon>Denticipitidae</taxon>
        <taxon>Denticeps</taxon>
    </lineage>
</organism>
<evidence type="ECO:0000256" key="5">
    <source>
        <dbReference type="ARBA" id="ARBA00022679"/>
    </source>
</evidence>
<dbReference type="PANTHER" id="PTHR45747">
    <property type="entry name" value="HISTONE-LYSINE N-METHYLTRANSFERASE E(Z)"/>
    <property type="match status" value="1"/>
</dbReference>
<reference evidence="15" key="3">
    <citation type="submission" date="2025-09" db="UniProtKB">
        <authorList>
            <consortium name="Ensembl"/>
        </authorList>
    </citation>
    <scope>IDENTIFICATION</scope>
</reference>
<dbReference type="InterPro" id="IPR033467">
    <property type="entry name" value="Tesmin/TSO1-like_CXC"/>
</dbReference>
<evidence type="ECO:0000259" key="14">
    <source>
        <dbReference type="PROSITE" id="PS51633"/>
    </source>
</evidence>
<dbReference type="InterPro" id="IPR041343">
    <property type="entry name" value="PRC2_HTH_1"/>
</dbReference>
<evidence type="ECO:0000256" key="7">
    <source>
        <dbReference type="ARBA" id="ARBA00022853"/>
    </source>
</evidence>
<dbReference type="GeneTree" id="ENSGT00940000156604"/>
<dbReference type="InterPro" id="IPR001214">
    <property type="entry name" value="SET_dom"/>
</dbReference>
<dbReference type="PROSITE" id="PS50280">
    <property type="entry name" value="SET"/>
    <property type="match status" value="1"/>
</dbReference>
<keyword evidence="16" id="KW-1185">Reference proteome</keyword>
<keyword evidence="9" id="KW-0804">Transcription</keyword>
<dbReference type="Proteomes" id="UP000694580">
    <property type="component" value="Chromosome 7"/>
</dbReference>
<feature type="region of interest" description="Disordered" evidence="12">
    <location>
        <begin position="354"/>
        <end position="424"/>
    </location>
</feature>
<comment type="catalytic activity">
    <reaction evidence="11">
        <text>L-lysyl(27)-[histone H3] + 3 S-adenosyl-L-methionine = N(6),N(6),N(6)-trimethyl-L-lysyl(27)-[histone H3] + 3 S-adenosyl-L-homocysteine + 3 H(+)</text>
        <dbReference type="Rhea" id="RHEA:60292"/>
        <dbReference type="Rhea" id="RHEA-COMP:15535"/>
        <dbReference type="Rhea" id="RHEA-COMP:15548"/>
        <dbReference type="ChEBI" id="CHEBI:15378"/>
        <dbReference type="ChEBI" id="CHEBI:29969"/>
        <dbReference type="ChEBI" id="CHEBI:57856"/>
        <dbReference type="ChEBI" id="CHEBI:59789"/>
        <dbReference type="ChEBI" id="CHEBI:61961"/>
        <dbReference type="EC" id="2.1.1.356"/>
    </reaction>
</comment>
<dbReference type="GO" id="GO:0032259">
    <property type="term" value="P:methylation"/>
    <property type="evidence" value="ECO:0007669"/>
    <property type="project" value="UniProtKB-KW"/>
</dbReference>
<evidence type="ECO:0000256" key="11">
    <source>
        <dbReference type="ARBA" id="ARBA00048568"/>
    </source>
</evidence>
<keyword evidence="8" id="KW-0805">Transcription regulation</keyword>
<keyword evidence="6" id="KW-0949">S-adenosyl-L-methionine</keyword>
<evidence type="ECO:0000259" key="13">
    <source>
        <dbReference type="PROSITE" id="PS50280"/>
    </source>
</evidence>
<dbReference type="FunFam" id="2.170.270.10:FF:000001">
    <property type="entry name" value="Putative histone-lysine N-methyltransferase EZH2"/>
    <property type="match status" value="1"/>
</dbReference>
<reference evidence="15" key="2">
    <citation type="submission" date="2025-08" db="UniProtKB">
        <authorList>
            <consortium name="Ensembl"/>
        </authorList>
    </citation>
    <scope>IDENTIFICATION</scope>
</reference>
<dbReference type="GO" id="GO:0140951">
    <property type="term" value="F:histone H3K27 trimethyltransferase activity"/>
    <property type="evidence" value="ECO:0007669"/>
    <property type="project" value="UniProtKB-EC"/>
</dbReference>
<dbReference type="InterPro" id="IPR048358">
    <property type="entry name" value="EZH1/2_MCSS"/>
</dbReference>
<evidence type="ECO:0000256" key="6">
    <source>
        <dbReference type="ARBA" id="ARBA00022691"/>
    </source>
</evidence>
<evidence type="ECO:0000256" key="12">
    <source>
        <dbReference type="SAM" id="MobiDB-lite"/>
    </source>
</evidence>
<evidence type="ECO:0000313" key="16">
    <source>
        <dbReference type="Proteomes" id="UP000694580"/>
    </source>
</evidence>
<feature type="compositionally biased region" description="Basic residues" evidence="12">
    <location>
        <begin position="361"/>
        <end position="370"/>
    </location>
</feature>
<comment type="subcellular location">
    <subcellularLocation>
        <location evidence="1">Nucleus</location>
    </subcellularLocation>
</comment>
<dbReference type="Pfam" id="PF11616">
    <property type="entry name" value="EZH2_WD-Binding"/>
    <property type="match status" value="1"/>
</dbReference>
<evidence type="ECO:0000256" key="1">
    <source>
        <dbReference type="ARBA" id="ARBA00004123"/>
    </source>
</evidence>
<dbReference type="PANTHER" id="PTHR45747:SF20">
    <property type="entry name" value="[HISTONE H3]-LYSINE(27) N-TRIMETHYLTRANSFERASE"/>
    <property type="match status" value="1"/>
</dbReference>
<feature type="compositionally biased region" description="Basic and acidic residues" evidence="12">
    <location>
        <begin position="385"/>
        <end position="397"/>
    </location>
</feature>
<dbReference type="SMART" id="SM00317">
    <property type="entry name" value="SET"/>
    <property type="match status" value="1"/>
</dbReference>
<accession>A0AAY4CAB1</accession>
<evidence type="ECO:0000313" key="15">
    <source>
        <dbReference type="Ensembl" id="ENSDCDP00010029998.1"/>
    </source>
</evidence>
<dbReference type="Ensembl" id="ENSDCDT00010037270.1">
    <property type="protein sequence ID" value="ENSDCDP00010029998.1"/>
    <property type="gene ID" value="ENSDCDG00010017120.1"/>
</dbReference>
<dbReference type="Pfam" id="PF18264">
    <property type="entry name" value="preSET_CXC"/>
    <property type="match status" value="1"/>
</dbReference>
<keyword evidence="10" id="KW-0539">Nucleus</keyword>
<feature type="compositionally biased region" description="Basic and acidic residues" evidence="12">
    <location>
        <begin position="190"/>
        <end position="202"/>
    </location>
</feature>
<sequence>LGRGGRRSRVGFITWRRRVKSEYMRLRQLKRFRKAEEVKALFLSNRRKIEGRICLLNEEWSKRRIQSIPLSTAGGTLPNKKLCMVEFGFPSFQNQAVAMRPLTTVAGIPFMYSWSPLQQNFMVEDETFLHNIPYMGDEVLEQDEAFLEELIDNYDGVHGDREGGFINDEIFKELVEALSQYSDQEEEEGEVAKKQEEKKEMDQEQQSSLGEGLNEQREEPMLISQEQTLVEGKRKIPHDKIFTAIASMFPYKGTMEELKEKYKDLLESSGPVKLPPLCTPNMDGPFAKSVQREQSLHSFHTLFCRRCFKYDCFLHPFHASPNVYKRKSKEIRMETEPCGMQCFLLQKGAKEFVDQNMLKSQRSRRRRRQPRPSSSSDPTPSGSAEESKDGDSEHETSSSEGNSRCQSPTKLRVGDEAGHDAQTGVQWSGAEESLFRVLHGTYYNNFCSIARLIGTKTCKEVYEFAAKEVLIHRVTVEDGGISPQKKKRKHRLWAKIQLKKDNSSNQVYNYQPCDHPEHPCDSSCPCVITQNFCEKFCQCDPECQNRFPGCRCKTQCNTKQCPCYLAVRECDPDLCMTCGAADHWDSKQVSCKNCSIQRGLKKHLLLAPSDVAGWGTFIKEPVQKNEFISEYCGELISQDEADRRGRIYDKYMSSFLFNLNNDFVVDATRKGNKIRFANHSVNPNCYAKVVMVNGDHRIGIFAKRAIQQGEELFFDYRYSQADALKYVGIEREIEVV</sequence>
<dbReference type="InterPro" id="IPR001005">
    <property type="entry name" value="SANT/Myb"/>
</dbReference>
<keyword evidence="5" id="KW-0808">Transferase</keyword>
<dbReference type="InterPro" id="IPR026489">
    <property type="entry name" value="CXC_dom"/>
</dbReference>
<dbReference type="Pfam" id="PF00856">
    <property type="entry name" value="SET"/>
    <property type="match status" value="1"/>
</dbReference>
<dbReference type="CDD" id="cd00167">
    <property type="entry name" value="SANT"/>
    <property type="match status" value="1"/>
</dbReference>
<dbReference type="InterPro" id="IPR021654">
    <property type="entry name" value="EZH1/EZH2"/>
</dbReference>
<dbReference type="InterPro" id="IPR046341">
    <property type="entry name" value="SET_dom_sf"/>
</dbReference>
<protein>
    <recommendedName>
        <fullName evidence="2">[histone H3]-lysine(27) N-trimethyltransferase</fullName>
        <ecNumber evidence="2">2.1.1.356</ecNumber>
    </recommendedName>
</protein>
<evidence type="ECO:0000256" key="10">
    <source>
        <dbReference type="ARBA" id="ARBA00023242"/>
    </source>
</evidence>
<dbReference type="InterPro" id="IPR045318">
    <property type="entry name" value="EZH1/2-like"/>
</dbReference>
<evidence type="ECO:0000256" key="9">
    <source>
        <dbReference type="ARBA" id="ARBA00023163"/>
    </source>
</evidence>
<proteinExistence type="predicted"/>
<dbReference type="GO" id="GO:0035098">
    <property type="term" value="C:ESC/E(Z) complex"/>
    <property type="evidence" value="ECO:0007669"/>
    <property type="project" value="TreeGrafter"/>
</dbReference>
<feature type="domain" description="CXC" evidence="14">
    <location>
        <begin position="493"/>
        <end position="595"/>
    </location>
</feature>
<dbReference type="Pfam" id="PF21358">
    <property type="entry name" value="Ezh2_MCSS"/>
    <property type="match status" value="1"/>
</dbReference>
<dbReference type="SMART" id="SM01114">
    <property type="entry name" value="CXC"/>
    <property type="match status" value="1"/>
</dbReference>
<dbReference type="InterPro" id="IPR044438">
    <property type="entry name" value="EZH1_SET"/>
</dbReference>
<evidence type="ECO:0000256" key="4">
    <source>
        <dbReference type="ARBA" id="ARBA00022603"/>
    </source>
</evidence>
<dbReference type="GO" id="GO:0003682">
    <property type="term" value="F:chromatin binding"/>
    <property type="evidence" value="ECO:0007669"/>
    <property type="project" value="TreeGrafter"/>
</dbReference>
<feature type="compositionally biased region" description="Polar residues" evidence="12">
    <location>
        <begin position="398"/>
        <end position="409"/>
    </location>
</feature>
<keyword evidence="7" id="KW-0156">Chromatin regulator</keyword>
<dbReference type="EC" id="2.1.1.356" evidence="2"/>
<dbReference type="PROSITE" id="PS51633">
    <property type="entry name" value="CXC"/>
    <property type="match status" value="1"/>
</dbReference>
<feature type="region of interest" description="Disordered" evidence="12">
    <location>
        <begin position="181"/>
        <end position="219"/>
    </location>
</feature>
<feature type="domain" description="SET" evidence="13">
    <location>
        <begin position="602"/>
        <end position="717"/>
    </location>
</feature>
<evidence type="ECO:0000256" key="3">
    <source>
        <dbReference type="ARBA" id="ARBA00022491"/>
    </source>
</evidence>
<gene>
    <name evidence="15" type="primary">EZH1</name>
</gene>
<keyword evidence="3" id="KW-0678">Repressor</keyword>
<dbReference type="InterPro" id="IPR041355">
    <property type="entry name" value="Pre-SET_CXC"/>
</dbReference>
<dbReference type="SMART" id="SM00717">
    <property type="entry name" value="SANT"/>
    <property type="match status" value="2"/>
</dbReference>
<dbReference type="Gene3D" id="2.170.270.10">
    <property type="entry name" value="SET domain"/>
    <property type="match status" value="1"/>
</dbReference>
<evidence type="ECO:0000256" key="8">
    <source>
        <dbReference type="ARBA" id="ARBA00023015"/>
    </source>
</evidence>
<dbReference type="Pfam" id="PF18118">
    <property type="entry name" value="PRC2_HTH_1"/>
    <property type="match status" value="1"/>
</dbReference>
<reference evidence="15 16" key="1">
    <citation type="submission" date="2020-06" db="EMBL/GenBank/DDBJ databases">
        <authorList>
            <consortium name="Wellcome Sanger Institute Data Sharing"/>
        </authorList>
    </citation>
    <scope>NUCLEOTIDE SEQUENCE [LARGE SCALE GENOMIC DNA]</scope>
</reference>
<dbReference type="SUPFAM" id="SSF82199">
    <property type="entry name" value="SET domain"/>
    <property type="match status" value="1"/>
</dbReference>
<keyword evidence="4" id="KW-0489">Methyltransferase</keyword>
<dbReference type="CDD" id="cd19217">
    <property type="entry name" value="SET_EZH1"/>
    <property type="match status" value="1"/>
</dbReference>
<dbReference type="AlphaFoldDB" id="A0AAY4CAB1"/>
<evidence type="ECO:0000256" key="2">
    <source>
        <dbReference type="ARBA" id="ARBA00012186"/>
    </source>
</evidence>
<name>A0AAY4CAB1_9TELE</name>
<dbReference type="GO" id="GO:0031507">
    <property type="term" value="P:heterochromatin formation"/>
    <property type="evidence" value="ECO:0007669"/>
    <property type="project" value="TreeGrafter"/>
</dbReference>